<organism evidence="1 2">
    <name type="scientific">Lasius platythorax</name>
    <dbReference type="NCBI Taxonomy" id="488582"/>
    <lineage>
        <taxon>Eukaryota</taxon>
        <taxon>Metazoa</taxon>
        <taxon>Ecdysozoa</taxon>
        <taxon>Arthropoda</taxon>
        <taxon>Hexapoda</taxon>
        <taxon>Insecta</taxon>
        <taxon>Pterygota</taxon>
        <taxon>Neoptera</taxon>
        <taxon>Endopterygota</taxon>
        <taxon>Hymenoptera</taxon>
        <taxon>Apocrita</taxon>
        <taxon>Aculeata</taxon>
        <taxon>Formicoidea</taxon>
        <taxon>Formicidae</taxon>
        <taxon>Formicinae</taxon>
        <taxon>Lasius</taxon>
        <taxon>Lasius</taxon>
    </lineage>
</organism>
<gene>
    <name evidence="1" type="ORF">LPLAT_LOCUS12318</name>
</gene>
<dbReference type="EMBL" id="OZ034830">
    <property type="protein sequence ID" value="CAL1687039.1"/>
    <property type="molecule type" value="Genomic_DNA"/>
</dbReference>
<dbReference type="Proteomes" id="UP001497644">
    <property type="component" value="Chromosome 7"/>
</dbReference>
<protein>
    <submittedName>
        <fullName evidence="1">Uncharacterized protein</fullName>
    </submittedName>
</protein>
<accession>A0AAV2P2A0</accession>
<name>A0AAV2P2A0_9HYME</name>
<evidence type="ECO:0000313" key="2">
    <source>
        <dbReference type="Proteomes" id="UP001497644"/>
    </source>
</evidence>
<evidence type="ECO:0000313" key="1">
    <source>
        <dbReference type="EMBL" id="CAL1687039.1"/>
    </source>
</evidence>
<proteinExistence type="predicted"/>
<sequence length="102" mass="11429">MHAKNRSSRRDNDKIRVTLERVRATFDLAPTTFDTFGILANCHNTRNARRRTGYYGDARLSTGASMTAHADVVDVVESVNNPDCLLALHSSCLETLTRRSTF</sequence>
<reference evidence="1" key="1">
    <citation type="submission" date="2024-04" db="EMBL/GenBank/DDBJ databases">
        <authorList>
            <consortium name="Molecular Ecology Group"/>
        </authorList>
    </citation>
    <scope>NUCLEOTIDE SEQUENCE</scope>
</reference>
<keyword evidence="2" id="KW-1185">Reference proteome</keyword>
<dbReference type="AlphaFoldDB" id="A0AAV2P2A0"/>